<dbReference type="InterPro" id="IPR024344">
    <property type="entry name" value="MDMPI_metal-binding"/>
</dbReference>
<dbReference type="Proteomes" id="UP000630097">
    <property type="component" value="Unassembled WGS sequence"/>
</dbReference>
<keyword evidence="3" id="KW-1185">Reference proteome</keyword>
<feature type="domain" description="Mycothiol-dependent maleylpyruvate isomerase metal-binding" evidence="1">
    <location>
        <begin position="30"/>
        <end position="179"/>
    </location>
</feature>
<organism evidence="2 3">
    <name type="scientific">Planotetraspora kaengkrachanensis</name>
    <dbReference type="NCBI Taxonomy" id="575193"/>
    <lineage>
        <taxon>Bacteria</taxon>
        <taxon>Bacillati</taxon>
        <taxon>Actinomycetota</taxon>
        <taxon>Actinomycetes</taxon>
        <taxon>Streptosporangiales</taxon>
        <taxon>Streptosporangiaceae</taxon>
        <taxon>Planotetraspora</taxon>
    </lineage>
</organism>
<comment type="caution">
    <text evidence="2">The sequence shown here is derived from an EMBL/GenBank/DDBJ whole genome shotgun (WGS) entry which is preliminary data.</text>
</comment>
<accession>A0A8J3PSJ4</accession>
<dbReference type="InterPro" id="IPR034660">
    <property type="entry name" value="DinB/YfiT-like"/>
</dbReference>
<dbReference type="AlphaFoldDB" id="A0A8J3PSJ4"/>
<dbReference type="SUPFAM" id="SSF109854">
    <property type="entry name" value="DinB/YfiT-like putative metalloenzymes"/>
    <property type="match status" value="1"/>
</dbReference>
<name>A0A8J3PSJ4_9ACTN</name>
<dbReference type="Gene3D" id="1.20.120.450">
    <property type="entry name" value="dinb family like domain"/>
    <property type="match status" value="1"/>
</dbReference>
<sequence length="231" mass="24722">MNFTFFASADITESLGGMGMAHVRELYLTAAESAAKLLAAPEVAAAWREPSALPKLSVNGLAGHLAGQIFALPKVLGEPVPIEETIPIHDYYARASWIGSDLDDPFNVNIRTSGEKDAGEGPAALADRAGVVVRDLRAALPAAPSRPVRRPTWGPWSLTLDDFVTSRLLEIVIHCDDLAYSVDLPTPELPKEAVETVVDLLARIAMRRHGATGVVRALSRTERAPVSISAL</sequence>
<dbReference type="EMBL" id="BONV01000006">
    <property type="protein sequence ID" value="GIG79068.1"/>
    <property type="molecule type" value="Genomic_DNA"/>
</dbReference>
<proteinExistence type="predicted"/>
<protein>
    <recommendedName>
        <fullName evidence="1">Mycothiol-dependent maleylpyruvate isomerase metal-binding domain-containing protein</fullName>
    </recommendedName>
</protein>
<dbReference type="GO" id="GO:0046872">
    <property type="term" value="F:metal ion binding"/>
    <property type="evidence" value="ECO:0007669"/>
    <property type="project" value="InterPro"/>
</dbReference>
<gene>
    <name evidence="2" type="ORF">Pka01_21950</name>
</gene>
<evidence type="ECO:0000259" key="1">
    <source>
        <dbReference type="Pfam" id="PF11716"/>
    </source>
</evidence>
<evidence type="ECO:0000313" key="2">
    <source>
        <dbReference type="EMBL" id="GIG79068.1"/>
    </source>
</evidence>
<reference evidence="2 3" key="1">
    <citation type="submission" date="2021-01" db="EMBL/GenBank/DDBJ databases">
        <title>Whole genome shotgun sequence of Planotetraspora kaengkrachanensis NBRC 104272.</title>
        <authorList>
            <person name="Komaki H."/>
            <person name="Tamura T."/>
        </authorList>
    </citation>
    <scope>NUCLEOTIDE SEQUENCE [LARGE SCALE GENOMIC DNA]</scope>
    <source>
        <strain evidence="2 3">NBRC 104272</strain>
    </source>
</reference>
<evidence type="ECO:0000313" key="3">
    <source>
        <dbReference type="Proteomes" id="UP000630097"/>
    </source>
</evidence>
<dbReference type="Pfam" id="PF11716">
    <property type="entry name" value="MDMPI_N"/>
    <property type="match status" value="1"/>
</dbReference>